<sequence length="397" mass="43694">METSNVPASRERIPVGLLYSGTGLYGAVGQEMLRGAMLGLEEVNAWANTDFVLDPVIADPGGRLRGYYEACEVMLRQHRVIHLVGCYTSAARRQVLPLVEAADALLWHPARYEGFESSESVIYVGAAPNQHVVPLVCYMLEHIASSVYCIGSHYIWTWETARVLREMLGATGGHMAAERTLPLGETSVEHVVEEIVRLQPGAVFNTLVGQSSYAFFRAYHAARLRDPHASLPPILSCSLCEPELQIIGAEAGAGHIACSPWFQSLDTPENRGFLNRYRERFGPGSSPSVDAQASYTCMLLLGRAIKAAGSADVAAVRRALYRDSFRAPQGPICVDPDNNHTYAIPRIARSNLVGQFDLLWESPTLVRPDPYLVWLDQALPEQSEASTPPRRHLRIVS</sequence>
<evidence type="ECO:0000313" key="1">
    <source>
        <dbReference type="EMBL" id="MBL6079611.1"/>
    </source>
</evidence>
<evidence type="ECO:0000313" key="2">
    <source>
        <dbReference type="Proteomes" id="UP000660885"/>
    </source>
</evidence>
<accession>A0ABS1U4J8</accession>
<reference evidence="1 2" key="1">
    <citation type="submission" date="2021-01" db="EMBL/GenBank/DDBJ databases">
        <title>Belnapia mucosa sp. nov. and Belnapia arida sp. nov., isolated from the Tabernas Desert (Almeria, Spain).</title>
        <authorList>
            <person name="Molina-Menor E."/>
            <person name="Vidal-Verdu A."/>
            <person name="Calonge A."/>
            <person name="Satari L."/>
            <person name="Pereto J."/>
            <person name="Porcar M."/>
        </authorList>
    </citation>
    <scope>NUCLEOTIDE SEQUENCE [LARGE SCALE GENOMIC DNA]</scope>
    <source>
        <strain evidence="1 2">T18</strain>
    </source>
</reference>
<dbReference type="InterPro" id="IPR028082">
    <property type="entry name" value="Peripla_BP_I"/>
</dbReference>
<dbReference type="PANTHER" id="PTHR47628">
    <property type="match status" value="1"/>
</dbReference>
<dbReference type="CDD" id="cd06357">
    <property type="entry name" value="PBP1_AmiC"/>
    <property type="match status" value="1"/>
</dbReference>
<dbReference type="InterPro" id="IPR039570">
    <property type="entry name" value="AmiC_PBP1"/>
</dbReference>
<organism evidence="1 2">
    <name type="scientific">Belnapia arida</name>
    <dbReference type="NCBI Taxonomy" id="2804533"/>
    <lineage>
        <taxon>Bacteria</taxon>
        <taxon>Pseudomonadati</taxon>
        <taxon>Pseudomonadota</taxon>
        <taxon>Alphaproteobacteria</taxon>
        <taxon>Acetobacterales</taxon>
        <taxon>Roseomonadaceae</taxon>
        <taxon>Belnapia</taxon>
    </lineage>
</organism>
<name>A0ABS1U4J8_9PROT</name>
<dbReference type="SUPFAM" id="SSF53822">
    <property type="entry name" value="Periplasmic binding protein-like I"/>
    <property type="match status" value="1"/>
</dbReference>
<dbReference type="Proteomes" id="UP000660885">
    <property type="component" value="Unassembled WGS sequence"/>
</dbReference>
<keyword evidence="2" id="KW-1185">Reference proteome</keyword>
<comment type="caution">
    <text evidence="1">The sequence shown here is derived from an EMBL/GenBank/DDBJ whole genome shotgun (WGS) entry which is preliminary data.</text>
</comment>
<dbReference type="PANTHER" id="PTHR47628:SF1">
    <property type="entry name" value="ALIPHATIC AMIDASE EXPRESSION-REGULATING PROTEIN"/>
    <property type="match status" value="1"/>
</dbReference>
<dbReference type="Gene3D" id="3.40.50.2300">
    <property type="match status" value="2"/>
</dbReference>
<dbReference type="Pfam" id="PF13433">
    <property type="entry name" value="Peripla_BP_5"/>
    <property type="match status" value="1"/>
</dbReference>
<proteinExistence type="predicted"/>
<dbReference type="RefSeq" id="WP_202832854.1">
    <property type="nucleotide sequence ID" value="NZ_JAETWB010000007.1"/>
</dbReference>
<protein>
    <submittedName>
        <fullName evidence="1">Transporter substrate-binding domain-containing protein</fullName>
    </submittedName>
</protein>
<dbReference type="EMBL" id="JAETWB010000007">
    <property type="protein sequence ID" value="MBL6079611.1"/>
    <property type="molecule type" value="Genomic_DNA"/>
</dbReference>
<gene>
    <name evidence="1" type="ORF">JMJ56_16455</name>
</gene>